<feature type="transmembrane region" description="Helical" evidence="1">
    <location>
        <begin position="6"/>
        <end position="24"/>
    </location>
</feature>
<evidence type="ECO:0000256" key="1">
    <source>
        <dbReference type="SAM" id="Phobius"/>
    </source>
</evidence>
<feature type="transmembrane region" description="Helical" evidence="1">
    <location>
        <begin position="74"/>
        <end position="97"/>
    </location>
</feature>
<keyword evidence="3" id="KW-1185">Reference proteome</keyword>
<keyword evidence="1" id="KW-1133">Transmembrane helix</keyword>
<keyword evidence="1" id="KW-0812">Transmembrane</keyword>
<dbReference type="Proteomes" id="UP001341281">
    <property type="component" value="Chromosome 03"/>
</dbReference>
<keyword evidence="1" id="KW-0472">Membrane</keyword>
<dbReference type="EMBL" id="CP144747">
    <property type="protein sequence ID" value="WVZ64151.1"/>
    <property type="molecule type" value="Genomic_DNA"/>
</dbReference>
<proteinExistence type="predicted"/>
<protein>
    <submittedName>
        <fullName evidence="2">Uncharacterized protein</fullName>
    </submittedName>
</protein>
<name>A0AAQ3WJZ8_PASNO</name>
<evidence type="ECO:0000313" key="2">
    <source>
        <dbReference type="EMBL" id="WVZ64151.1"/>
    </source>
</evidence>
<gene>
    <name evidence="2" type="ORF">U9M48_013714</name>
</gene>
<reference evidence="2 3" key="1">
    <citation type="submission" date="2024-02" db="EMBL/GenBank/DDBJ databases">
        <title>High-quality chromosome-scale genome assembly of Pensacola bahiagrass (Paspalum notatum Flugge var. saurae).</title>
        <authorList>
            <person name="Vega J.M."/>
            <person name="Podio M."/>
            <person name="Orjuela J."/>
            <person name="Siena L.A."/>
            <person name="Pessino S.C."/>
            <person name="Combes M.C."/>
            <person name="Mariac C."/>
            <person name="Albertini E."/>
            <person name="Pupilli F."/>
            <person name="Ortiz J.P.A."/>
            <person name="Leblanc O."/>
        </authorList>
    </citation>
    <scope>NUCLEOTIDE SEQUENCE [LARGE SCALE GENOMIC DNA]</scope>
    <source>
        <strain evidence="2">R1</strain>
        <tissue evidence="2">Leaf</tissue>
    </source>
</reference>
<dbReference type="AlphaFoldDB" id="A0AAQ3WJZ8"/>
<organism evidence="2 3">
    <name type="scientific">Paspalum notatum var. saurae</name>
    <dbReference type="NCBI Taxonomy" id="547442"/>
    <lineage>
        <taxon>Eukaryota</taxon>
        <taxon>Viridiplantae</taxon>
        <taxon>Streptophyta</taxon>
        <taxon>Embryophyta</taxon>
        <taxon>Tracheophyta</taxon>
        <taxon>Spermatophyta</taxon>
        <taxon>Magnoliopsida</taxon>
        <taxon>Liliopsida</taxon>
        <taxon>Poales</taxon>
        <taxon>Poaceae</taxon>
        <taxon>PACMAD clade</taxon>
        <taxon>Panicoideae</taxon>
        <taxon>Andropogonodae</taxon>
        <taxon>Paspaleae</taxon>
        <taxon>Paspalinae</taxon>
        <taxon>Paspalum</taxon>
    </lineage>
</organism>
<accession>A0AAQ3WJZ8</accession>
<evidence type="ECO:0000313" key="3">
    <source>
        <dbReference type="Proteomes" id="UP001341281"/>
    </source>
</evidence>
<sequence>MGLVFLLPPWGMRALLVLFVFPMIRLPGVHFSDVTARGPFTPSGFLLPLLRLRLLLRQLLSSPPPLPLPGTAALVTQAATFWLSSVVVQICLFGLTIKAVQCDNGRNNASRSFFLTRGVQLRMSCPYTTA</sequence>